<protein>
    <recommendedName>
        <fullName evidence="12">Sodium/calcium exchanger membrane region domain-containing protein</fullName>
    </recommendedName>
</protein>
<evidence type="ECO:0000256" key="7">
    <source>
        <dbReference type="ARBA" id="ARBA00023201"/>
    </source>
</evidence>
<feature type="region of interest" description="Disordered" evidence="9">
    <location>
        <begin position="305"/>
        <end position="335"/>
    </location>
</feature>
<feature type="transmembrane region" description="Helical" evidence="10">
    <location>
        <begin position="599"/>
        <end position="617"/>
    </location>
</feature>
<feature type="compositionally biased region" description="Low complexity" evidence="9">
    <location>
        <begin position="378"/>
        <end position="397"/>
    </location>
</feature>
<feature type="region of interest" description="Disordered" evidence="9">
    <location>
        <begin position="495"/>
        <end position="519"/>
    </location>
</feature>
<keyword evidence="2" id="KW-0813">Transport</keyword>
<evidence type="ECO:0000313" key="14">
    <source>
        <dbReference type="Proteomes" id="UP001255856"/>
    </source>
</evidence>
<evidence type="ECO:0000256" key="5">
    <source>
        <dbReference type="ARBA" id="ARBA00023053"/>
    </source>
</evidence>
<evidence type="ECO:0000313" key="13">
    <source>
        <dbReference type="EMBL" id="KAK2080867.1"/>
    </source>
</evidence>
<name>A0AAD9MK37_PROWI</name>
<accession>A0AAD9MK37</accession>
<feature type="compositionally biased region" description="Polar residues" evidence="9">
    <location>
        <begin position="463"/>
        <end position="472"/>
    </location>
</feature>
<dbReference type="InterPro" id="IPR051359">
    <property type="entry name" value="CaCA_antiporter"/>
</dbReference>
<feature type="domain" description="Sodium/calcium exchanger membrane region" evidence="12">
    <location>
        <begin position="13"/>
        <end position="151"/>
    </location>
</feature>
<feature type="transmembrane region" description="Helical" evidence="10">
    <location>
        <begin position="624"/>
        <end position="650"/>
    </location>
</feature>
<feature type="domain" description="Sodium/calcium exchanger membrane region" evidence="12">
    <location>
        <begin position="606"/>
        <end position="758"/>
    </location>
</feature>
<feature type="signal peptide" evidence="11">
    <location>
        <begin position="1"/>
        <end position="25"/>
    </location>
</feature>
<dbReference type="GO" id="GO:0008324">
    <property type="term" value="F:monoatomic cation transmembrane transporter activity"/>
    <property type="evidence" value="ECO:0007669"/>
    <property type="project" value="TreeGrafter"/>
</dbReference>
<comment type="similarity">
    <text evidence="8">Belongs to the Ca(2+):cation antiporter (CaCA) (TC 2.A.19) family. Cation/calcium exchanger (CCX) subfamily.</text>
</comment>
<evidence type="ECO:0000256" key="8">
    <source>
        <dbReference type="ARBA" id="ARBA00038187"/>
    </source>
</evidence>
<feature type="transmembrane region" description="Helical" evidence="10">
    <location>
        <begin position="110"/>
        <end position="128"/>
    </location>
</feature>
<dbReference type="AlphaFoldDB" id="A0AAD9MK37"/>
<feature type="transmembrane region" description="Helical" evidence="10">
    <location>
        <begin position="709"/>
        <end position="733"/>
    </location>
</feature>
<keyword evidence="7" id="KW-0739">Sodium transport</keyword>
<evidence type="ECO:0000256" key="10">
    <source>
        <dbReference type="SAM" id="Phobius"/>
    </source>
</evidence>
<organism evidence="13 14">
    <name type="scientific">Prototheca wickerhamii</name>
    <dbReference type="NCBI Taxonomy" id="3111"/>
    <lineage>
        <taxon>Eukaryota</taxon>
        <taxon>Viridiplantae</taxon>
        <taxon>Chlorophyta</taxon>
        <taxon>core chlorophytes</taxon>
        <taxon>Trebouxiophyceae</taxon>
        <taxon>Chlorellales</taxon>
        <taxon>Chlorellaceae</taxon>
        <taxon>Prototheca</taxon>
    </lineage>
</organism>
<dbReference type="GO" id="GO:0006814">
    <property type="term" value="P:sodium ion transport"/>
    <property type="evidence" value="ECO:0007669"/>
    <property type="project" value="UniProtKB-KW"/>
</dbReference>
<dbReference type="GO" id="GO:0016020">
    <property type="term" value="C:membrane"/>
    <property type="evidence" value="ECO:0007669"/>
    <property type="project" value="UniProtKB-SubCell"/>
</dbReference>
<feature type="compositionally biased region" description="Pro residues" evidence="9">
    <location>
        <begin position="509"/>
        <end position="519"/>
    </location>
</feature>
<feature type="transmembrane region" description="Helical" evidence="10">
    <location>
        <begin position="670"/>
        <end position="697"/>
    </location>
</feature>
<gene>
    <name evidence="13" type="ORF">QBZ16_000721</name>
</gene>
<feature type="transmembrane region" description="Helical" evidence="10">
    <location>
        <begin position="76"/>
        <end position="98"/>
    </location>
</feature>
<evidence type="ECO:0000256" key="6">
    <source>
        <dbReference type="ARBA" id="ARBA00023136"/>
    </source>
</evidence>
<keyword evidence="4 10" id="KW-1133">Transmembrane helix</keyword>
<sequence>MMDQLISTTACILFLLVLFRTMAIAADDFFSVVLSQISQEMGLPPRLAGVTLLSLGNGAPDLSSSIAAVKAGDYPLALGSLTGGSMFVVCVVAGRIILLCRGVSARGAQLRDVGFFAAAWVLIAGVVAGRSVGAGAVGGLLALYTLYVIVVAAAALLKRLRSPDSPSSLALLGRALTRTFSSGRAPEPEPGAGAQRAASGALPPPLAATLSTPGEQLEQGLLNERKSAFAAHVGRAMSASHASSGRSDASALEMTPVTTEARHRAHRAPPVASFEPRGSYRQLLEMSVEEYRSAALAAMAESRSYRRGEGELRRHRRGRRGAWVPPGRAATLPLPDFVPQVVRDTLSPAYSSSYPAEEDGFDDLEAGDRLDDEGGSTDGESSASTSSLSSRASTQSLPQLYDFAPTRRGRGAEASGAARDGNDGVGLDRPSLSAPVPLHRAARHELARDADVGPPIKEEPTQAVGSRLSSPTKRLPRPESAFELAVADQLARASAPAATGAPARARPAPAAPAPAPGLKPPPPALLRLRAAWAAARPALGAALACVDTPIVLALRATIPLVERGSYSRLWFALACALCPLTCCFARAPPPAWTLGASWPLGALCLALGGFGVAALWINGVASELVGLLQFFGVLSGVDATVLGVTVLAWGNSLADLMTNVSLARRGTHGTSMAMTACFAGPLFNALIGLGVGFAVALHGSGGGALPVSLPLIAALGVAFALAAAAAVVLAAALNRYHLPAWVGTMLLLWYLAYMVSVIIAVVAGGAKAS</sequence>
<feature type="transmembrane region" description="Helical" evidence="10">
    <location>
        <begin position="745"/>
        <end position="766"/>
    </location>
</feature>
<feature type="compositionally biased region" description="Acidic residues" evidence="9">
    <location>
        <begin position="356"/>
        <end position="375"/>
    </location>
</feature>
<keyword evidence="3 10" id="KW-0812">Transmembrane</keyword>
<keyword evidence="6 10" id="KW-0472">Membrane</keyword>
<feature type="chain" id="PRO_5042095162" description="Sodium/calcium exchanger membrane region domain-containing protein" evidence="11">
    <location>
        <begin position="26"/>
        <end position="769"/>
    </location>
</feature>
<feature type="region of interest" description="Disordered" evidence="9">
    <location>
        <begin position="446"/>
        <end position="477"/>
    </location>
</feature>
<feature type="compositionally biased region" description="Low complexity" evidence="9">
    <location>
        <begin position="495"/>
        <end position="508"/>
    </location>
</feature>
<dbReference type="Pfam" id="PF01699">
    <property type="entry name" value="Na_Ca_ex"/>
    <property type="match status" value="2"/>
</dbReference>
<feature type="compositionally biased region" description="Basic and acidic residues" evidence="9">
    <location>
        <begin position="446"/>
        <end position="460"/>
    </location>
</feature>
<reference evidence="13" key="1">
    <citation type="submission" date="2021-01" db="EMBL/GenBank/DDBJ databases">
        <authorList>
            <person name="Eckstrom K.M.E."/>
        </authorList>
    </citation>
    <scope>NUCLEOTIDE SEQUENCE</scope>
    <source>
        <strain evidence="13">UVCC 0001</strain>
    </source>
</reference>
<proteinExistence type="inferred from homology"/>
<feature type="compositionally biased region" description="Low complexity" evidence="9">
    <location>
        <begin position="197"/>
        <end position="210"/>
    </location>
</feature>
<keyword evidence="14" id="KW-1185">Reference proteome</keyword>
<dbReference type="Gene3D" id="1.20.1420.30">
    <property type="entry name" value="NCX, central ion-binding region"/>
    <property type="match status" value="2"/>
</dbReference>
<feature type="transmembrane region" description="Helical" evidence="10">
    <location>
        <begin position="569"/>
        <end position="587"/>
    </location>
</feature>
<feature type="region of interest" description="Disordered" evidence="9">
    <location>
        <begin position="348"/>
        <end position="433"/>
    </location>
</feature>
<dbReference type="EMBL" id="JASFZW010000001">
    <property type="protein sequence ID" value="KAK2080867.1"/>
    <property type="molecule type" value="Genomic_DNA"/>
</dbReference>
<feature type="region of interest" description="Disordered" evidence="9">
    <location>
        <begin position="240"/>
        <end position="273"/>
    </location>
</feature>
<dbReference type="PANTHER" id="PTHR12266">
    <property type="entry name" value="NA+/CA2+ K+ INDEPENDENT EXCHANGER"/>
    <property type="match status" value="1"/>
</dbReference>
<feature type="transmembrane region" description="Helical" evidence="10">
    <location>
        <begin position="134"/>
        <end position="157"/>
    </location>
</feature>
<evidence type="ECO:0000256" key="2">
    <source>
        <dbReference type="ARBA" id="ARBA00022448"/>
    </source>
</evidence>
<dbReference type="InterPro" id="IPR004837">
    <property type="entry name" value="NaCa_Exmemb"/>
</dbReference>
<keyword evidence="11" id="KW-0732">Signal</keyword>
<evidence type="ECO:0000256" key="3">
    <source>
        <dbReference type="ARBA" id="ARBA00022692"/>
    </source>
</evidence>
<dbReference type="InterPro" id="IPR044880">
    <property type="entry name" value="NCX_ion-bd_dom_sf"/>
</dbReference>
<evidence type="ECO:0000256" key="9">
    <source>
        <dbReference type="SAM" id="MobiDB-lite"/>
    </source>
</evidence>
<comment type="caution">
    <text evidence="13">The sequence shown here is derived from an EMBL/GenBank/DDBJ whole genome shotgun (WGS) entry which is preliminary data.</text>
</comment>
<dbReference type="PANTHER" id="PTHR12266:SF0">
    <property type="entry name" value="MITOCHONDRIAL SODIUM_CALCIUM EXCHANGER PROTEIN"/>
    <property type="match status" value="1"/>
</dbReference>
<evidence type="ECO:0000256" key="11">
    <source>
        <dbReference type="SAM" id="SignalP"/>
    </source>
</evidence>
<keyword evidence="7" id="KW-0406">Ion transport</keyword>
<evidence type="ECO:0000256" key="4">
    <source>
        <dbReference type="ARBA" id="ARBA00022989"/>
    </source>
</evidence>
<evidence type="ECO:0000256" key="1">
    <source>
        <dbReference type="ARBA" id="ARBA00004141"/>
    </source>
</evidence>
<dbReference type="Proteomes" id="UP001255856">
    <property type="component" value="Unassembled WGS sequence"/>
</dbReference>
<comment type="subcellular location">
    <subcellularLocation>
        <location evidence="1">Membrane</location>
        <topology evidence="1">Multi-pass membrane protein</topology>
    </subcellularLocation>
</comment>
<keyword evidence="5" id="KW-0915">Sodium</keyword>
<evidence type="ECO:0000259" key="12">
    <source>
        <dbReference type="Pfam" id="PF01699"/>
    </source>
</evidence>
<feature type="region of interest" description="Disordered" evidence="9">
    <location>
        <begin position="181"/>
        <end position="210"/>
    </location>
</feature>